<keyword evidence="3" id="KW-1185">Reference proteome</keyword>
<gene>
    <name evidence="2" type="ORF">GUJ93_ZPchr0004g39961</name>
</gene>
<organism evidence="2 3">
    <name type="scientific">Zizania palustris</name>
    <name type="common">Northern wild rice</name>
    <dbReference type="NCBI Taxonomy" id="103762"/>
    <lineage>
        <taxon>Eukaryota</taxon>
        <taxon>Viridiplantae</taxon>
        <taxon>Streptophyta</taxon>
        <taxon>Embryophyta</taxon>
        <taxon>Tracheophyta</taxon>
        <taxon>Spermatophyta</taxon>
        <taxon>Magnoliopsida</taxon>
        <taxon>Liliopsida</taxon>
        <taxon>Poales</taxon>
        <taxon>Poaceae</taxon>
        <taxon>BOP clade</taxon>
        <taxon>Oryzoideae</taxon>
        <taxon>Oryzeae</taxon>
        <taxon>Zizaniinae</taxon>
        <taxon>Zizania</taxon>
    </lineage>
</organism>
<evidence type="ECO:0000256" key="1">
    <source>
        <dbReference type="SAM" id="MobiDB-lite"/>
    </source>
</evidence>
<protein>
    <submittedName>
        <fullName evidence="2">Uncharacterized protein</fullName>
    </submittedName>
</protein>
<dbReference type="EMBL" id="JAAALK010000285">
    <property type="protein sequence ID" value="KAG8065335.1"/>
    <property type="molecule type" value="Genomic_DNA"/>
</dbReference>
<evidence type="ECO:0000313" key="2">
    <source>
        <dbReference type="EMBL" id="KAG8065335.1"/>
    </source>
</evidence>
<comment type="caution">
    <text evidence="2">The sequence shown here is derived from an EMBL/GenBank/DDBJ whole genome shotgun (WGS) entry which is preliminary data.</text>
</comment>
<name>A0A8J5SQT2_ZIZPA</name>
<proteinExistence type="predicted"/>
<feature type="region of interest" description="Disordered" evidence="1">
    <location>
        <begin position="23"/>
        <end position="42"/>
    </location>
</feature>
<dbReference type="OrthoDB" id="6770063at2759"/>
<reference evidence="2" key="1">
    <citation type="journal article" date="2021" name="bioRxiv">
        <title>Whole Genome Assembly and Annotation of Northern Wild Rice, Zizania palustris L., Supports a Whole Genome Duplication in the Zizania Genus.</title>
        <authorList>
            <person name="Haas M."/>
            <person name="Kono T."/>
            <person name="Macchietto M."/>
            <person name="Millas R."/>
            <person name="McGilp L."/>
            <person name="Shao M."/>
            <person name="Duquette J."/>
            <person name="Hirsch C.N."/>
            <person name="Kimball J."/>
        </authorList>
    </citation>
    <scope>NUCLEOTIDE SEQUENCE</scope>
    <source>
        <tissue evidence="2">Fresh leaf tissue</tissue>
    </source>
</reference>
<accession>A0A8J5SQT2</accession>
<evidence type="ECO:0000313" key="3">
    <source>
        <dbReference type="Proteomes" id="UP000729402"/>
    </source>
</evidence>
<sequence>MGGSEVTPDSDGARVAVVVVGAPVGDSASGPGTPPPALPTAAAAPAVIPGEEAKRESLAAAAAESKQDTAVVESKQEAAAATGLQAMAVTMVRDVEAGGLDASTSGAAGEKPSWFTPRRLLVMFCIINMLNYVDRGAIASNGVNGSRKSCTGGTCTSGSGIQ</sequence>
<dbReference type="Proteomes" id="UP000729402">
    <property type="component" value="Unassembled WGS sequence"/>
</dbReference>
<dbReference type="AlphaFoldDB" id="A0A8J5SQT2"/>
<reference evidence="2" key="2">
    <citation type="submission" date="2021-02" db="EMBL/GenBank/DDBJ databases">
        <authorList>
            <person name="Kimball J.A."/>
            <person name="Haas M.W."/>
            <person name="Macchietto M."/>
            <person name="Kono T."/>
            <person name="Duquette J."/>
            <person name="Shao M."/>
        </authorList>
    </citation>
    <scope>NUCLEOTIDE SEQUENCE</scope>
    <source>
        <tissue evidence="2">Fresh leaf tissue</tissue>
    </source>
</reference>